<sequence>MNTPLFALDVMLAATGGCSIDSYVYRDQPLVAKHGY</sequence>
<evidence type="ECO:0000313" key="2">
    <source>
        <dbReference type="Proteomes" id="UP000182476"/>
    </source>
</evidence>
<protein>
    <submittedName>
        <fullName evidence="1">Osmotically inducible lipoprotein OsmE</fullName>
    </submittedName>
</protein>
<accession>A0ABY0VXI2</accession>
<name>A0ABY0VXI2_9PSED</name>
<evidence type="ECO:0000313" key="1">
    <source>
        <dbReference type="EMBL" id="SDU61856.1"/>
    </source>
</evidence>
<reference evidence="1 2" key="1">
    <citation type="submission" date="2016-10" db="EMBL/GenBank/DDBJ databases">
        <authorList>
            <person name="Varghese N."/>
            <person name="Submissions S."/>
        </authorList>
    </citation>
    <scope>NUCLEOTIDE SEQUENCE [LARGE SCALE GENOMIC DNA]</scope>
    <source>
        <strain evidence="1 2">LMG 21607</strain>
    </source>
</reference>
<keyword evidence="1" id="KW-0449">Lipoprotein</keyword>
<organism evidence="1 2">
    <name type="scientific">Pseudomonas mandelii</name>
    <dbReference type="NCBI Taxonomy" id="75612"/>
    <lineage>
        <taxon>Bacteria</taxon>
        <taxon>Pseudomonadati</taxon>
        <taxon>Pseudomonadota</taxon>
        <taxon>Gammaproteobacteria</taxon>
        <taxon>Pseudomonadales</taxon>
        <taxon>Pseudomonadaceae</taxon>
        <taxon>Pseudomonas</taxon>
    </lineage>
</organism>
<proteinExistence type="predicted"/>
<gene>
    <name evidence="1" type="ORF">SAMN04489801_5151</name>
</gene>
<dbReference type="Proteomes" id="UP000182476">
    <property type="component" value="Chromosome I"/>
</dbReference>
<dbReference type="EMBL" id="LT629796">
    <property type="protein sequence ID" value="SDU61856.1"/>
    <property type="molecule type" value="Genomic_DNA"/>
</dbReference>
<keyword evidence="2" id="KW-1185">Reference proteome</keyword>